<dbReference type="InterPro" id="IPR017441">
    <property type="entry name" value="Protein_kinase_ATP_BS"/>
</dbReference>
<feature type="region of interest" description="Disordered" evidence="10">
    <location>
        <begin position="273"/>
        <end position="294"/>
    </location>
</feature>
<evidence type="ECO:0000256" key="3">
    <source>
        <dbReference type="ARBA" id="ARBA00022679"/>
    </source>
</evidence>
<keyword evidence="4 9" id="KW-0547">Nucleotide-binding</keyword>
<comment type="catalytic activity">
    <reaction evidence="7">
        <text>L-threonyl-[protein] + ATP = O-phospho-L-threonyl-[protein] + ADP + H(+)</text>
        <dbReference type="Rhea" id="RHEA:46608"/>
        <dbReference type="Rhea" id="RHEA-COMP:11060"/>
        <dbReference type="Rhea" id="RHEA-COMP:11605"/>
        <dbReference type="ChEBI" id="CHEBI:15378"/>
        <dbReference type="ChEBI" id="CHEBI:30013"/>
        <dbReference type="ChEBI" id="CHEBI:30616"/>
        <dbReference type="ChEBI" id="CHEBI:61977"/>
        <dbReference type="ChEBI" id="CHEBI:456216"/>
        <dbReference type="EC" id="2.7.11.25"/>
    </reaction>
</comment>
<feature type="non-terminal residue" evidence="12">
    <location>
        <position position="542"/>
    </location>
</feature>
<dbReference type="SUPFAM" id="SSF56112">
    <property type="entry name" value="Protein kinase-like (PK-like)"/>
    <property type="match status" value="1"/>
</dbReference>
<dbReference type="InterPro" id="IPR000719">
    <property type="entry name" value="Prot_kinase_dom"/>
</dbReference>
<dbReference type="InterPro" id="IPR050538">
    <property type="entry name" value="MAP_kinase_kinase_kinase"/>
</dbReference>
<evidence type="ECO:0000259" key="11">
    <source>
        <dbReference type="PROSITE" id="PS50011"/>
    </source>
</evidence>
<sequence>MSTKLEGQRPRFVRLNANKNIVYVASTSSSAPSSSSNSFNDESKHRTRSLDLYPLSDCTSFRVEGVEGELDRICRSLGLSGPDDFTIPVSVWEAHKARSPSDHFPSSRFRSSCNSEKLKSPEGVLLDSFEARVSISNELKGENEYSHSEDGLNSDKDEARVKVMDRVKHADDKYRQFNVFANSVRTRTSVYGGSGIKGARPPVLAPPPVVLRSVTDNVCSTWDLCRSFGPGDDEGLSSPVSVGFVCTLNEGEENEDVDRRIVDKQEPTEVTLRDTAIPSETCSDTSNDENDDDSFSVTVEPVYFTLPNGKFRRSINSWQKGDFLGSGSFGTVYEGFTDDGFFFAVKEVSLLDQGSQAQQSIYQLEQEISLLSQFEHENIVQYLGTDKGDGKLYIFLELVTKGSLAHLYQKYHLRDSQVSVYTRQILNGLNYLHGRNVVHRSESKTLPLVFSPRALSSGGVGDIKCANILVDASGFVKLADFGLAKATKLNDVKSCKGTAFWMAPEVVNWKNHGYGLAADIWSLGCTVLEMLTGQIPYSHLEG</sequence>
<dbReference type="InterPro" id="IPR011009">
    <property type="entry name" value="Kinase-like_dom_sf"/>
</dbReference>
<dbReference type="AlphaFoldDB" id="A0ABC8UDM3"/>
<evidence type="ECO:0000256" key="2">
    <source>
        <dbReference type="ARBA" id="ARBA00012406"/>
    </source>
</evidence>
<organism evidence="12 13">
    <name type="scientific">Ilex paraguariensis</name>
    <name type="common">yerba mate</name>
    <dbReference type="NCBI Taxonomy" id="185542"/>
    <lineage>
        <taxon>Eukaryota</taxon>
        <taxon>Viridiplantae</taxon>
        <taxon>Streptophyta</taxon>
        <taxon>Embryophyta</taxon>
        <taxon>Tracheophyta</taxon>
        <taxon>Spermatophyta</taxon>
        <taxon>Magnoliopsida</taxon>
        <taxon>eudicotyledons</taxon>
        <taxon>Gunneridae</taxon>
        <taxon>Pentapetalae</taxon>
        <taxon>asterids</taxon>
        <taxon>campanulids</taxon>
        <taxon>Aquifoliales</taxon>
        <taxon>Aquifoliaceae</taxon>
        <taxon>Ilex</taxon>
    </lineage>
</organism>
<evidence type="ECO:0000256" key="7">
    <source>
        <dbReference type="ARBA" id="ARBA00047559"/>
    </source>
</evidence>
<keyword evidence="6 9" id="KW-0067">ATP-binding</keyword>
<protein>
    <recommendedName>
        <fullName evidence="2">mitogen-activated protein kinase kinase kinase</fullName>
        <ecNumber evidence="2">2.7.11.25</ecNumber>
    </recommendedName>
</protein>
<dbReference type="Proteomes" id="UP001642360">
    <property type="component" value="Unassembled WGS sequence"/>
</dbReference>
<evidence type="ECO:0000256" key="6">
    <source>
        <dbReference type="ARBA" id="ARBA00022840"/>
    </source>
</evidence>
<comment type="similarity">
    <text evidence="1">Belongs to the protein kinase superfamily. STE Ser/Thr protein kinase family. MAP kinase kinase kinase subfamily.</text>
</comment>
<name>A0ABC8UDM3_9AQUA</name>
<reference evidence="12 13" key="1">
    <citation type="submission" date="2024-02" db="EMBL/GenBank/DDBJ databases">
        <authorList>
            <person name="Vignale AGUSTIN F."/>
            <person name="Sosa J E."/>
            <person name="Modenutti C."/>
        </authorList>
    </citation>
    <scope>NUCLEOTIDE SEQUENCE [LARGE SCALE GENOMIC DNA]</scope>
</reference>
<evidence type="ECO:0000313" key="13">
    <source>
        <dbReference type="Proteomes" id="UP001642360"/>
    </source>
</evidence>
<evidence type="ECO:0000256" key="8">
    <source>
        <dbReference type="ARBA" id="ARBA00048329"/>
    </source>
</evidence>
<dbReference type="Gene3D" id="1.10.510.10">
    <property type="entry name" value="Transferase(Phosphotransferase) domain 1"/>
    <property type="match status" value="1"/>
</dbReference>
<dbReference type="GO" id="GO:0005524">
    <property type="term" value="F:ATP binding"/>
    <property type="evidence" value="ECO:0007669"/>
    <property type="project" value="UniProtKB-UniRule"/>
</dbReference>
<dbReference type="EMBL" id="CAUOFW020006982">
    <property type="protein sequence ID" value="CAK9177181.1"/>
    <property type="molecule type" value="Genomic_DNA"/>
</dbReference>
<dbReference type="PANTHER" id="PTHR48016:SF58">
    <property type="entry name" value="PROTEIN KINASE DOMAIN-CONTAINING PROTEIN"/>
    <property type="match status" value="1"/>
</dbReference>
<evidence type="ECO:0000256" key="9">
    <source>
        <dbReference type="PROSITE-ProRule" id="PRU10141"/>
    </source>
</evidence>
<evidence type="ECO:0000256" key="4">
    <source>
        <dbReference type="ARBA" id="ARBA00022741"/>
    </source>
</evidence>
<comment type="caution">
    <text evidence="12">The sequence shown here is derived from an EMBL/GenBank/DDBJ whole genome shotgun (WGS) entry which is preliminary data.</text>
</comment>
<evidence type="ECO:0000256" key="1">
    <source>
        <dbReference type="ARBA" id="ARBA00006529"/>
    </source>
</evidence>
<dbReference type="GO" id="GO:0004709">
    <property type="term" value="F:MAP kinase kinase kinase activity"/>
    <property type="evidence" value="ECO:0007669"/>
    <property type="project" value="UniProtKB-EC"/>
</dbReference>
<dbReference type="PROSITE" id="PS00107">
    <property type="entry name" value="PROTEIN_KINASE_ATP"/>
    <property type="match status" value="1"/>
</dbReference>
<feature type="domain" description="Protein kinase" evidence="11">
    <location>
        <begin position="318"/>
        <end position="542"/>
    </location>
</feature>
<gene>
    <name evidence="12" type="ORF">ILEXP_LOCUS47049</name>
</gene>
<keyword evidence="5" id="KW-0418">Kinase</keyword>
<keyword evidence="13" id="KW-1185">Reference proteome</keyword>
<evidence type="ECO:0000313" key="12">
    <source>
        <dbReference type="EMBL" id="CAK9177181.1"/>
    </source>
</evidence>
<dbReference type="SMART" id="SM00220">
    <property type="entry name" value="S_TKc"/>
    <property type="match status" value="1"/>
</dbReference>
<feature type="binding site" evidence="9">
    <location>
        <position position="346"/>
    </location>
    <ligand>
        <name>ATP</name>
        <dbReference type="ChEBI" id="CHEBI:30616"/>
    </ligand>
</feature>
<keyword evidence="3" id="KW-0808">Transferase</keyword>
<accession>A0ABC8UDM3</accession>
<evidence type="ECO:0000256" key="5">
    <source>
        <dbReference type="ARBA" id="ARBA00022777"/>
    </source>
</evidence>
<comment type="catalytic activity">
    <reaction evidence="8">
        <text>L-seryl-[protein] + ATP = O-phospho-L-seryl-[protein] + ADP + H(+)</text>
        <dbReference type="Rhea" id="RHEA:17989"/>
        <dbReference type="Rhea" id="RHEA-COMP:9863"/>
        <dbReference type="Rhea" id="RHEA-COMP:11604"/>
        <dbReference type="ChEBI" id="CHEBI:15378"/>
        <dbReference type="ChEBI" id="CHEBI:29999"/>
        <dbReference type="ChEBI" id="CHEBI:30616"/>
        <dbReference type="ChEBI" id="CHEBI:83421"/>
        <dbReference type="ChEBI" id="CHEBI:456216"/>
        <dbReference type="EC" id="2.7.11.25"/>
    </reaction>
</comment>
<dbReference type="PROSITE" id="PS50011">
    <property type="entry name" value="PROTEIN_KINASE_DOM"/>
    <property type="match status" value="1"/>
</dbReference>
<dbReference type="Gene3D" id="3.30.200.20">
    <property type="entry name" value="Phosphorylase Kinase, domain 1"/>
    <property type="match status" value="1"/>
</dbReference>
<dbReference type="Pfam" id="PF00069">
    <property type="entry name" value="Pkinase"/>
    <property type="match status" value="2"/>
</dbReference>
<proteinExistence type="inferred from homology"/>
<dbReference type="PANTHER" id="PTHR48016">
    <property type="entry name" value="MAP KINASE KINASE KINASE SSK2-RELATED-RELATED"/>
    <property type="match status" value="1"/>
</dbReference>
<dbReference type="EC" id="2.7.11.25" evidence="2"/>
<evidence type="ECO:0000256" key="10">
    <source>
        <dbReference type="SAM" id="MobiDB-lite"/>
    </source>
</evidence>